<organism evidence="11 12">
    <name type="scientific">Candidatus Avimonoglobus intestinipullorum</name>
    <dbReference type="NCBI Taxonomy" id="2840699"/>
    <lineage>
        <taxon>Bacteria</taxon>
        <taxon>Bacillati</taxon>
        <taxon>Bacillota</taxon>
        <taxon>Clostridia</taxon>
        <taxon>Eubacteriales</taxon>
        <taxon>Candidatus Avimonoglobus</taxon>
    </lineage>
</organism>
<dbReference type="PROSITE" id="PS00153">
    <property type="entry name" value="ATPASE_GAMMA"/>
    <property type="match status" value="1"/>
</dbReference>
<dbReference type="InterPro" id="IPR035968">
    <property type="entry name" value="ATP_synth_F1_ATPase_gsu"/>
</dbReference>
<comment type="similarity">
    <text evidence="3 10">Belongs to the ATPase gamma chain family.</text>
</comment>
<proteinExistence type="inferred from homology"/>
<dbReference type="PANTHER" id="PTHR11693">
    <property type="entry name" value="ATP SYNTHASE GAMMA CHAIN"/>
    <property type="match status" value="1"/>
</dbReference>
<dbReference type="InterPro" id="IPR023632">
    <property type="entry name" value="ATP_synth_F1_gsu_CS"/>
</dbReference>
<protein>
    <recommendedName>
        <fullName evidence="10">ATP synthase gamma chain</fullName>
    </recommendedName>
    <alternativeName>
        <fullName evidence="10">ATP synthase F1 sector gamma subunit</fullName>
    </alternativeName>
    <alternativeName>
        <fullName evidence="10">F-ATPase gamma subunit</fullName>
    </alternativeName>
</protein>
<evidence type="ECO:0000256" key="1">
    <source>
        <dbReference type="ARBA" id="ARBA00003456"/>
    </source>
</evidence>
<dbReference type="AlphaFoldDB" id="A0A9D1S6Z5"/>
<dbReference type="PRINTS" id="PR00126">
    <property type="entry name" value="ATPASEGAMMA"/>
</dbReference>
<dbReference type="GO" id="GO:0042777">
    <property type="term" value="P:proton motive force-driven plasma membrane ATP synthesis"/>
    <property type="evidence" value="ECO:0007669"/>
    <property type="project" value="UniProtKB-UniRule"/>
</dbReference>
<dbReference type="GO" id="GO:0005886">
    <property type="term" value="C:plasma membrane"/>
    <property type="evidence" value="ECO:0007669"/>
    <property type="project" value="UniProtKB-SubCell"/>
</dbReference>
<keyword evidence="7 10" id="KW-0472">Membrane</keyword>
<comment type="subunit">
    <text evidence="10">F-type ATPases have 2 components, CF(1) - the catalytic core - and CF(0) - the membrane proton channel. CF(1) has five subunits: alpha(3), beta(3), gamma(1), delta(1), epsilon(1). CF(0) has three main subunits: a, b and c.</text>
</comment>
<dbReference type="HAMAP" id="MF_00815">
    <property type="entry name" value="ATP_synth_gamma_bact"/>
    <property type="match status" value="1"/>
</dbReference>
<gene>
    <name evidence="10 11" type="primary">atpG</name>
    <name evidence="11" type="ORF">IAB04_07395</name>
</gene>
<dbReference type="NCBIfam" id="TIGR01146">
    <property type="entry name" value="ATPsyn_F1gamma"/>
    <property type="match status" value="1"/>
</dbReference>
<accession>A0A9D1S6Z5</accession>
<dbReference type="GO" id="GO:0045259">
    <property type="term" value="C:proton-transporting ATP synthase complex"/>
    <property type="evidence" value="ECO:0007669"/>
    <property type="project" value="UniProtKB-KW"/>
</dbReference>
<dbReference type="GO" id="GO:0005524">
    <property type="term" value="F:ATP binding"/>
    <property type="evidence" value="ECO:0007669"/>
    <property type="project" value="UniProtKB-UniRule"/>
</dbReference>
<dbReference type="Gene3D" id="1.10.287.80">
    <property type="entry name" value="ATP synthase, gamma subunit, helix hairpin domain"/>
    <property type="match status" value="1"/>
</dbReference>
<dbReference type="Gene3D" id="3.40.1380.10">
    <property type="match status" value="1"/>
</dbReference>
<evidence type="ECO:0000256" key="2">
    <source>
        <dbReference type="ARBA" id="ARBA00004170"/>
    </source>
</evidence>
<comment type="subcellular location">
    <subcellularLocation>
        <location evidence="10">Cell membrane</location>
        <topology evidence="10">Peripheral membrane protein</topology>
    </subcellularLocation>
    <subcellularLocation>
        <location evidence="2">Membrane</location>
        <topology evidence="2">Peripheral membrane protein</topology>
    </subcellularLocation>
</comment>
<evidence type="ECO:0000256" key="8">
    <source>
        <dbReference type="ARBA" id="ARBA00023196"/>
    </source>
</evidence>
<dbReference type="Proteomes" id="UP000824111">
    <property type="component" value="Unassembled WGS sequence"/>
</dbReference>
<evidence type="ECO:0000256" key="5">
    <source>
        <dbReference type="ARBA" id="ARBA00022781"/>
    </source>
</evidence>
<evidence type="ECO:0000256" key="6">
    <source>
        <dbReference type="ARBA" id="ARBA00023065"/>
    </source>
</evidence>
<evidence type="ECO:0000256" key="3">
    <source>
        <dbReference type="ARBA" id="ARBA00007681"/>
    </source>
</evidence>
<name>A0A9D1S6Z5_9FIRM</name>
<dbReference type="CDD" id="cd12151">
    <property type="entry name" value="F1-ATPase_gamma"/>
    <property type="match status" value="1"/>
</dbReference>
<keyword evidence="6 10" id="KW-0406">Ion transport</keyword>
<sequence>MATTKDIKNRIKSVKDTQKITNAMFLIASTKLRKAKSELDFTRPYFSMLQGEIKRIFRTVKEVENKYFYPVSGEREFPGSYGYLVITADKGLAGAYNQNVIKEAIRLMSEHENPKLFVVGEYGRHYFTAHNIPIEQSFLYTAQNPTISRARVISNLLLDLFNRRELAKIYIIYTDMQNAVNSQACSTRLLPFHRTQFIVPGTYEKEVKRPFEFVPSVEEVLDNIVPSYVTGFIYSALIDSFCSEQNARMTAMDAANKNAQKLLDELSVQYNHIRQSAITQEITEVSSGAKSMRKKTKGLQGGAKV</sequence>
<dbReference type="GO" id="GO:0046933">
    <property type="term" value="F:proton-transporting ATP synthase activity, rotational mechanism"/>
    <property type="evidence" value="ECO:0007669"/>
    <property type="project" value="UniProtKB-UniRule"/>
</dbReference>
<reference evidence="11" key="2">
    <citation type="journal article" date="2021" name="PeerJ">
        <title>Extensive microbial diversity within the chicken gut microbiome revealed by metagenomics and culture.</title>
        <authorList>
            <person name="Gilroy R."/>
            <person name="Ravi A."/>
            <person name="Getino M."/>
            <person name="Pursley I."/>
            <person name="Horton D.L."/>
            <person name="Alikhan N.F."/>
            <person name="Baker D."/>
            <person name="Gharbi K."/>
            <person name="Hall N."/>
            <person name="Watson M."/>
            <person name="Adriaenssens E.M."/>
            <person name="Foster-Nyarko E."/>
            <person name="Jarju S."/>
            <person name="Secka A."/>
            <person name="Antonio M."/>
            <person name="Oren A."/>
            <person name="Chaudhuri R.R."/>
            <person name="La Ragione R."/>
            <person name="Hildebrand F."/>
            <person name="Pallen M.J."/>
        </authorList>
    </citation>
    <scope>NUCLEOTIDE SEQUENCE</scope>
    <source>
        <strain evidence="11">ChiSjej4B22-9803</strain>
    </source>
</reference>
<comment type="function">
    <text evidence="1 10">Produces ATP from ADP in the presence of a proton gradient across the membrane. The gamma chain is believed to be important in regulating ATPase activity and the flow of protons through the CF(0) complex.</text>
</comment>
<evidence type="ECO:0000256" key="10">
    <source>
        <dbReference type="HAMAP-Rule" id="MF_00815"/>
    </source>
</evidence>
<dbReference type="InterPro" id="IPR000131">
    <property type="entry name" value="ATP_synth_F1_gsu"/>
</dbReference>
<evidence type="ECO:0000256" key="9">
    <source>
        <dbReference type="ARBA" id="ARBA00023310"/>
    </source>
</evidence>
<dbReference type="PANTHER" id="PTHR11693:SF22">
    <property type="entry name" value="ATP SYNTHASE SUBUNIT GAMMA, MITOCHONDRIAL"/>
    <property type="match status" value="1"/>
</dbReference>
<keyword evidence="4 10" id="KW-0813">Transport</keyword>
<evidence type="ECO:0000256" key="4">
    <source>
        <dbReference type="ARBA" id="ARBA00022448"/>
    </source>
</evidence>
<keyword evidence="8 10" id="KW-0139">CF(1)</keyword>
<evidence type="ECO:0000313" key="11">
    <source>
        <dbReference type="EMBL" id="HIU49175.1"/>
    </source>
</evidence>
<reference evidence="11" key="1">
    <citation type="submission" date="2020-10" db="EMBL/GenBank/DDBJ databases">
        <authorList>
            <person name="Gilroy R."/>
        </authorList>
    </citation>
    <scope>NUCLEOTIDE SEQUENCE</scope>
    <source>
        <strain evidence="11">ChiSjej4B22-9803</strain>
    </source>
</reference>
<evidence type="ECO:0000256" key="7">
    <source>
        <dbReference type="ARBA" id="ARBA00023136"/>
    </source>
</evidence>
<keyword evidence="9 10" id="KW-0066">ATP synthesis</keyword>
<keyword evidence="5 10" id="KW-0375">Hydrogen ion transport</keyword>
<keyword evidence="10" id="KW-1003">Cell membrane</keyword>
<comment type="caution">
    <text evidence="11">The sequence shown here is derived from an EMBL/GenBank/DDBJ whole genome shotgun (WGS) entry which is preliminary data.</text>
</comment>
<evidence type="ECO:0000313" key="12">
    <source>
        <dbReference type="Proteomes" id="UP000824111"/>
    </source>
</evidence>
<dbReference type="EMBL" id="DVND01000188">
    <property type="protein sequence ID" value="HIU49175.1"/>
    <property type="molecule type" value="Genomic_DNA"/>
</dbReference>
<dbReference type="Pfam" id="PF00231">
    <property type="entry name" value="ATP-synt"/>
    <property type="match status" value="1"/>
</dbReference>
<dbReference type="SUPFAM" id="SSF52943">
    <property type="entry name" value="ATP synthase (F1-ATPase), gamma subunit"/>
    <property type="match status" value="1"/>
</dbReference>